<dbReference type="Proteomes" id="UP001176941">
    <property type="component" value="Chromosome 30"/>
</dbReference>
<protein>
    <submittedName>
        <fullName evidence="1">Uncharacterized protein</fullName>
    </submittedName>
</protein>
<dbReference type="EMBL" id="OX459966">
    <property type="protein sequence ID" value="CAI9171216.1"/>
    <property type="molecule type" value="Genomic_DNA"/>
</dbReference>
<evidence type="ECO:0000313" key="2">
    <source>
        <dbReference type="Proteomes" id="UP001176941"/>
    </source>
</evidence>
<proteinExistence type="predicted"/>
<gene>
    <name evidence="1" type="ORF">MRATA1EN1_LOCUS20178</name>
</gene>
<accession>A0ABN8ZE03</accession>
<organism evidence="1 2">
    <name type="scientific">Rangifer tarandus platyrhynchus</name>
    <name type="common">Svalbard reindeer</name>
    <dbReference type="NCBI Taxonomy" id="3082113"/>
    <lineage>
        <taxon>Eukaryota</taxon>
        <taxon>Metazoa</taxon>
        <taxon>Chordata</taxon>
        <taxon>Craniata</taxon>
        <taxon>Vertebrata</taxon>
        <taxon>Euteleostomi</taxon>
        <taxon>Mammalia</taxon>
        <taxon>Eutheria</taxon>
        <taxon>Laurasiatheria</taxon>
        <taxon>Artiodactyla</taxon>
        <taxon>Ruminantia</taxon>
        <taxon>Pecora</taxon>
        <taxon>Cervidae</taxon>
        <taxon>Odocoileinae</taxon>
        <taxon>Rangifer</taxon>
    </lineage>
</organism>
<evidence type="ECO:0000313" key="1">
    <source>
        <dbReference type="EMBL" id="CAI9171216.1"/>
    </source>
</evidence>
<sequence>MPRTLTLQHCPSPSLMDPLLPSLGPHLTAHSTDIILLFPHSRGPPCHATITPFYFPHLLCQSFICIHVYFPQSPVVNALKGRALAALFEPPGLGQYPTQILHQYWRMPK</sequence>
<name>A0ABN8ZE03_RANTA</name>
<reference evidence="1" key="1">
    <citation type="submission" date="2023-04" db="EMBL/GenBank/DDBJ databases">
        <authorList>
            <consortium name="ELIXIR-Norway"/>
        </authorList>
    </citation>
    <scope>NUCLEOTIDE SEQUENCE [LARGE SCALE GENOMIC DNA]</scope>
</reference>
<keyword evidence="2" id="KW-1185">Reference proteome</keyword>